<organism evidence="1">
    <name type="scientific">Rhipicephalus microplus</name>
    <name type="common">Cattle tick</name>
    <name type="synonym">Boophilus microplus</name>
    <dbReference type="NCBI Taxonomy" id="6941"/>
    <lineage>
        <taxon>Eukaryota</taxon>
        <taxon>Metazoa</taxon>
        <taxon>Ecdysozoa</taxon>
        <taxon>Arthropoda</taxon>
        <taxon>Chelicerata</taxon>
        <taxon>Arachnida</taxon>
        <taxon>Acari</taxon>
        <taxon>Parasitiformes</taxon>
        <taxon>Ixodida</taxon>
        <taxon>Ixodoidea</taxon>
        <taxon>Ixodidae</taxon>
        <taxon>Rhipicephalinae</taxon>
        <taxon>Rhipicephalus</taxon>
        <taxon>Boophilus</taxon>
    </lineage>
</organism>
<protein>
    <submittedName>
        <fullName evidence="1">Uncharacterized protein</fullName>
    </submittedName>
</protein>
<dbReference type="EMBL" id="GIKN01007389">
    <property type="protein sequence ID" value="NIE49662.1"/>
    <property type="molecule type" value="Transcribed_RNA"/>
</dbReference>
<evidence type="ECO:0000313" key="1">
    <source>
        <dbReference type="EMBL" id="NIE49662.1"/>
    </source>
</evidence>
<dbReference type="AlphaFoldDB" id="A0A6G5AF96"/>
<reference evidence="1" key="1">
    <citation type="submission" date="2020-03" db="EMBL/GenBank/DDBJ databases">
        <title>A transcriptome and proteome of the tick Rhipicephalus microplus shaped by the genetic composition of its hosts and developmental stage.</title>
        <authorList>
            <person name="Garcia G.R."/>
            <person name="Ribeiro J.M.C."/>
            <person name="Maruyama S.R."/>
            <person name="Gardinasse L.G."/>
            <person name="Nelson K."/>
            <person name="Ferreira B.R."/>
            <person name="Andrade T.G."/>
            <person name="Santos I.K.F.M."/>
        </authorList>
    </citation>
    <scope>NUCLEOTIDE SEQUENCE</scope>
    <source>
        <strain evidence="1">NSGR</strain>
        <tissue evidence="1">Salivary glands</tissue>
    </source>
</reference>
<sequence>MMSVNSIHCVLCRINAFKSTCRNLRWLLEKKQTQARKRQGFFTRFTERSKAPQGPYLLSIFTLCESLCTISCPACCLSMCRAMDICSRWSKFSTNFTSHSIIHTQHIGTPRSQKTLKCFPKAVRVSSCHTSRPCSLSTRFWKPQVKYSACACLGALLSWSWDF</sequence>
<accession>A0A6G5AF96</accession>
<proteinExistence type="predicted"/>
<name>A0A6G5AF96_RHIMP</name>